<protein>
    <submittedName>
        <fullName evidence="9">Efflux RND transporter periplasmic adaptor subunit</fullName>
    </submittedName>
</protein>
<dbReference type="Gene3D" id="2.40.420.20">
    <property type="match status" value="1"/>
</dbReference>
<dbReference type="InterPro" id="IPR058649">
    <property type="entry name" value="CzcB_C"/>
</dbReference>
<dbReference type="GO" id="GO:0060003">
    <property type="term" value="P:copper ion export"/>
    <property type="evidence" value="ECO:0007669"/>
    <property type="project" value="TreeGrafter"/>
</dbReference>
<sequence>MTKTTILLSALAFVLLMTACHSDKKKTQIEAKQQQSFYYTCSMHPQVHETHPGNCPVCGMKLIKVDQVHEPGMNSIRLTDLQLKLANIHTDTVRETGISTEKVLTGTVTTDENTADQLSARLPGRIEQLFVRSVGEQVRIGEPVYRIYSEELLEAERSFLLAKAQQQQLHNPDMDYQALVAAARQKLKLWGLTTKQIDALARTGQASATTGILSTVGGTVTEIGVHEGDYVTEGFPVLRVYQLNRLWVEAQVYTGEIAQYREGDKVKVDIQELPQQGLSGTISFINPELSDDAALTLIRVGIPNPDGLIRPGMQAKVYTGKSAQVQAVPVPAVLRDGQGSAVWVKNADGSFSAKRIETGEAGNGMIQVRSGLQAGTVVVTSGAYLLNSEMLFRHGTQHNMTGMKM</sequence>
<dbReference type="Pfam" id="PF25954">
    <property type="entry name" value="Beta-barrel_RND_2"/>
    <property type="match status" value="1"/>
</dbReference>
<dbReference type="NCBIfam" id="TIGR01730">
    <property type="entry name" value="RND_mfp"/>
    <property type="match status" value="1"/>
</dbReference>
<dbReference type="Pfam" id="PF19335">
    <property type="entry name" value="HMBD"/>
    <property type="match status" value="1"/>
</dbReference>
<evidence type="ECO:0000256" key="2">
    <source>
        <dbReference type="ARBA" id="ARBA00022448"/>
    </source>
</evidence>
<comment type="similarity">
    <text evidence="1">Belongs to the membrane fusion protein (MFP) (TC 8.A.1) family.</text>
</comment>
<feature type="domain" description="Heavy metal binding" evidence="4">
    <location>
        <begin position="38"/>
        <end position="65"/>
    </location>
</feature>
<dbReference type="RefSeq" id="WP_200065666.1">
    <property type="nucleotide sequence ID" value="NZ_JAEHFW010000001.1"/>
</dbReference>
<dbReference type="Pfam" id="PF25919">
    <property type="entry name" value="BSH_CusB"/>
    <property type="match status" value="1"/>
</dbReference>
<dbReference type="InterPro" id="IPR045800">
    <property type="entry name" value="HMBD"/>
</dbReference>
<evidence type="ECO:0000259" key="7">
    <source>
        <dbReference type="Pfam" id="PF25954"/>
    </source>
</evidence>
<comment type="caution">
    <text evidence="9">The sequence shown here is derived from an EMBL/GenBank/DDBJ whole genome shotgun (WGS) entry which is preliminary data.</text>
</comment>
<dbReference type="Gene3D" id="2.40.30.170">
    <property type="match status" value="1"/>
</dbReference>
<dbReference type="PANTHER" id="PTHR30097">
    <property type="entry name" value="CATION EFFLUX SYSTEM PROTEIN CUSB"/>
    <property type="match status" value="1"/>
</dbReference>
<dbReference type="GO" id="GO:0015679">
    <property type="term" value="P:plasma membrane copper ion transport"/>
    <property type="evidence" value="ECO:0007669"/>
    <property type="project" value="TreeGrafter"/>
</dbReference>
<feature type="domain" description="CusB-like beta-barrel" evidence="7">
    <location>
        <begin position="246"/>
        <end position="319"/>
    </location>
</feature>
<gene>
    <name evidence="9" type="ORF">I5M19_07940</name>
</gene>
<dbReference type="SUPFAM" id="SSF111369">
    <property type="entry name" value="HlyD-like secretion proteins"/>
    <property type="match status" value="1"/>
</dbReference>
<feature type="domain" description="CusB-like barrel-sandwich hybrid" evidence="6">
    <location>
        <begin position="118"/>
        <end position="240"/>
    </location>
</feature>
<dbReference type="InterPro" id="IPR058791">
    <property type="entry name" value="3HB_CusB"/>
</dbReference>
<dbReference type="Pfam" id="PF25869">
    <property type="entry name" value="3HB_CusB"/>
    <property type="match status" value="1"/>
</dbReference>
<keyword evidence="2" id="KW-0813">Transport</keyword>
<evidence type="ECO:0000256" key="3">
    <source>
        <dbReference type="SAM" id="SignalP"/>
    </source>
</evidence>
<dbReference type="AlphaFoldDB" id="A0A934PTC1"/>
<dbReference type="GO" id="GO:0030288">
    <property type="term" value="C:outer membrane-bounded periplasmic space"/>
    <property type="evidence" value="ECO:0007669"/>
    <property type="project" value="TreeGrafter"/>
</dbReference>
<dbReference type="InterPro" id="IPR058792">
    <property type="entry name" value="Beta-barrel_RND_2"/>
</dbReference>
<dbReference type="GO" id="GO:0022857">
    <property type="term" value="F:transmembrane transporter activity"/>
    <property type="evidence" value="ECO:0007669"/>
    <property type="project" value="InterPro"/>
</dbReference>
<name>A0A934PTC1_9SPHI</name>
<dbReference type="Gene3D" id="2.40.50.100">
    <property type="match status" value="1"/>
</dbReference>
<proteinExistence type="inferred from homology"/>
<dbReference type="PANTHER" id="PTHR30097:SF15">
    <property type="entry name" value="CATION EFFLUX SYSTEM PROTEIN CUSB"/>
    <property type="match status" value="1"/>
</dbReference>
<evidence type="ECO:0000313" key="10">
    <source>
        <dbReference type="Proteomes" id="UP000613193"/>
    </source>
</evidence>
<dbReference type="GO" id="GO:0046914">
    <property type="term" value="F:transition metal ion binding"/>
    <property type="evidence" value="ECO:0007669"/>
    <property type="project" value="TreeGrafter"/>
</dbReference>
<feature type="domain" description="CusB-like three alpha-helical bundle" evidence="5">
    <location>
        <begin position="173"/>
        <end position="207"/>
    </location>
</feature>
<evidence type="ECO:0000259" key="6">
    <source>
        <dbReference type="Pfam" id="PF25919"/>
    </source>
</evidence>
<dbReference type="Proteomes" id="UP000613193">
    <property type="component" value="Unassembled WGS sequence"/>
</dbReference>
<keyword evidence="10" id="KW-1185">Reference proteome</keyword>
<dbReference type="InterPro" id="IPR051909">
    <property type="entry name" value="MFP_Cation_Efflux"/>
</dbReference>
<dbReference type="PROSITE" id="PS51257">
    <property type="entry name" value="PROKAR_LIPOPROTEIN"/>
    <property type="match status" value="1"/>
</dbReference>
<dbReference type="GO" id="GO:0016020">
    <property type="term" value="C:membrane"/>
    <property type="evidence" value="ECO:0007669"/>
    <property type="project" value="InterPro"/>
</dbReference>
<feature type="domain" description="CzcB-like C-terminal circularly permuted SH3-like" evidence="8">
    <location>
        <begin position="327"/>
        <end position="386"/>
    </location>
</feature>
<keyword evidence="3" id="KW-0732">Signal</keyword>
<dbReference type="Pfam" id="PF25975">
    <property type="entry name" value="CzcB_C"/>
    <property type="match status" value="1"/>
</dbReference>
<evidence type="ECO:0000256" key="1">
    <source>
        <dbReference type="ARBA" id="ARBA00009477"/>
    </source>
</evidence>
<reference evidence="9" key="1">
    <citation type="submission" date="2020-12" db="EMBL/GenBank/DDBJ databases">
        <title>Bacterial novel species Mucilaginibacter sp. SD-g isolated from soil.</title>
        <authorList>
            <person name="Jung H.-Y."/>
        </authorList>
    </citation>
    <scope>NUCLEOTIDE SEQUENCE</scope>
    <source>
        <strain evidence="9">SD-g</strain>
    </source>
</reference>
<evidence type="ECO:0000259" key="4">
    <source>
        <dbReference type="Pfam" id="PF19335"/>
    </source>
</evidence>
<evidence type="ECO:0000259" key="8">
    <source>
        <dbReference type="Pfam" id="PF25975"/>
    </source>
</evidence>
<feature type="chain" id="PRO_5037992943" evidence="3">
    <location>
        <begin position="23"/>
        <end position="405"/>
    </location>
</feature>
<dbReference type="InterPro" id="IPR006143">
    <property type="entry name" value="RND_pump_MFP"/>
</dbReference>
<accession>A0A934PTC1</accession>
<dbReference type="EMBL" id="JAEHFW010000001">
    <property type="protein sequence ID" value="MBK0379231.1"/>
    <property type="molecule type" value="Genomic_DNA"/>
</dbReference>
<evidence type="ECO:0000259" key="5">
    <source>
        <dbReference type="Pfam" id="PF25869"/>
    </source>
</evidence>
<feature type="signal peptide" evidence="3">
    <location>
        <begin position="1"/>
        <end position="22"/>
    </location>
</feature>
<dbReference type="InterPro" id="IPR058790">
    <property type="entry name" value="BSH_CusB"/>
</dbReference>
<organism evidence="9 10">
    <name type="scientific">Mucilaginibacter segetis</name>
    <dbReference type="NCBI Taxonomy" id="2793071"/>
    <lineage>
        <taxon>Bacteria</taxon>
        <taxon>Pseudomonadati</taxon>
        <taxon>Bacteroidota</taxon>
        <taxon>Sphingobacteriia</taxon>
        <taxon>Sphingobacteriales</taxon>
        <taxon>Sphingobacteriaceae</taxon>
        <taxon>Mucilaginibacter</taxon>
    </lineage>
</organism>
<evidence type="ECO:0000313" key="9">
    <source>
        <dbReference type="EMBL" id="MBK0379231.1"/>
    </source>
</evidence>